<proteinExistence type="predicted"/>
<name>A0ABS9L8F6_9MICC</name>
<feature type="region of interest" description="Disordered" evidence="1">
    <location>
        <begin position="154"/>
        <end position="187"/>
    </location>
</feature>
<evidence type="ECO:0000313" key="3">
    <source>
        <dbReference type="EMBL" id="MCG2622952.1"/>
    </source>
</evidence>
<evidence type="ECO:0000313" key="4">
    <source>
        <dbReference type="Proteomes" id="UP001165368"/>
    </source>
</evidence>
<evidence type="ECO:0000256" key="2">
    <source>
        <dbReference type="SAM" id="SignalP"/>
    </source>
</evidence>
<dbReference type="EMBL" id="JAKLTQ010000009">
    <property type="protein sequence ID" value="MCG2622952.1"/>
    <property type="molecule type" value="Genomic_DNA"/>
</dbReference>
<protein>
    <recommendedName>
        <fullName evidence="5">DNA modification methylase</fullName>
    </recommendedName>
</protein>
<accession>A0ABS9L8F6</accession>
<dbReference type="Proteomes" id="UP001165368">
    <property type="component" value="Unassembled WGS sequence"/>
</dbReference>
<sequence>MKIAPKNRVQRALVVGAGVLALLGTAGCSAVNEQATTREYAASDGLVASVGPVNLRNLLVVSEDPQSSGRILGTAINTSDSPVQLNLTAASSTASVTVPANGQIRFEDKANATTLNALGAAPGALVPMTLRVNSDSSELQVPVLNDSLVEYGPYLESPKPTSTAAPTGEATPSGEATAAPEATTHTP</sequence>
<feature type="compositionally biased region" description="Low complexity" evidence="1">
    <location>
        <begin position="167"/>
        <end position="187"/>
    </location>
</feature>
<keyword evidence="2" id="KW-0732">Signal</keyword>
<gene>
    <name evidence="3" type="ORF">LVY72_13705</name>
</gene>
<evidence type="ECO:0000256" key="1">
    <source>
        <dbReference type="SAM" id="MobiDB-lite"/>
    </source>
</evidence>
<feature type="chain" id="PRO_5045173515" description="DNA modification methylase" evidence="2">
    <location>
        <begin position="31"/>
        <end position="187"/>
    </location>
</feature>
<keyword evidence="4" id="KW-1185">Reference proteome</keyword>
<evidence type="ECO:0008006" key="5">
    <source>
        <dbReference type="Google" id="ProtNLM"/>
    </source>
</evidence>
<dbReference type="PROSITE" id="PS51257">
    <property type="entry name" value="PROKAR_LIPOPROTEIN"/>
    <property type="match status" value="1"/>
</dbReference>
<comment type="caution">
    <text evidence="3">The sequence shown here is derived from an EMBL/GenBank/DDBJ whole genome shotgun (WGS) entry which is preliminary data.</text>
</comment>
<feature type="signal peptide" evidence="2">
    <location>
        <begin position="1"/>
        <end position="30"/>
    </location>
</feature>
<dbReference type="RefSeq" id="WP_237821765.1">
    <property type="nucleotide sequence ID" value="NZ_JAKLTQ010000009.1"/>
</dbReference>
<organism evidence="3 4">
    <name type="scientific">Arthrobacter hankyongi</name>
    <dbReference type="NCBI Taxonomy" id="2904801"/>
    <lineage>
        <taxon>Bacteria</taxon>
        <taxon>Bacillati</taxon>
        <taxon>Actinomycetota</taxon>
        <taxon>Actinomycetes</taxon>
        <taxon>Micrococcales</taxon>
        <taxon>Micrococcaceae</taxon>
        <taxon>Arthrobacter</taxon>
    </lineage>
</organism>
<reference evidence="3" key="1">
    <citation type="submission" date="2022-01" db="EMBL/GenBank/DDBJ databases">
        <authorList>
            <person name="Jo J.-H."/>
            <person name="Im W.-T."/>
        </authorList>
    </citation>
    <scope>NUCLEOTIDE SEQUENCE</scope>
    <source>
        <strain evidence="3">I2-34</strain>
    </source>
</reference>